<dbReference type="EMBL" id="BMRB01000003">
    <property type="protein sequence ID" value="GGS41165.1"/>
    <property type="molecule type" value="Genomic_DNA"/>
</dbReference>
<organism evidence="2 3">
    <name type="scientific">Actinokineospora fastidiosa</name>
    <dbReference type="NCBI Taxonomy" id="1816"/>
    <lineage>
        <taxon>Bacteria</taxon>
        <taxon>Bacillati</taxon>
        <taxon>Actinomycetota</taxon>
        <taxon>Actinomycetes</taxon>
        <taxon>Pseudonocardiales</taxon>
        <taxon>Pseudonocardiaceae</taxon>
        <taxon>Actinokineospora</taxon>
    </lineage>
</organism>
<gene>
    <name evidence="2" type="ORF">GCM10010171_39730</name>
</gene>
<proteinExistence type="predicted"/>
<comment type="caution">
    <text evidence="2">The sequence shown here is derived from an EMBL/GenBank/DDBJ whole genome shotgun (WGS) entry which is preliminary data.</text>
</comment>
<reference evidence="2" key="1">
    <citation type="journal article" date="2014" name="Int. J. Syst. Evol. Microbiol.">
        <title>Complete genome sequence of Corynebacterium casei LMG S-19264T (=DSM 44701T), isolated from a smear-ripened cheese.</title>
        <authorList>
            <consortium name="US DOE Joint Genome Institute (JGI-PGF)"/>
            <person name="Walter F."/>
            <person name="Albersmeier A."/>
            <person name="Kalinowski J."/>
            <person name="Ruckert C."/>
        </authorList>
    </citation>
    <scope>NUCLEOTIDE SEQUENCE</scope>
    <source>
        <strain evidence="2">JCM 3276</strain>
    </source>
</reference>
<keyword evidence="3" id="KW-1185">Reference proteome</keyword>
<name>A0A918GJS7_9PSEU</name>
<dbReference type="SUPFAM" id="SSF47090">
    <property type="entry name" value="PGBD-like"/>
    <property type="match status" value="1"/>
</dbReference>
<dbReference type="InterPro" id="IPR036366">
    <property type="entry name" value="PGBDSf"/>
</dbReference>
<evidence type="ECO:0000259" key="1">
    <source>
        <dbReference type="Pfam" id="PF01471"/>
    </source>
</evidence>
<feature type="domain" description="Peptidoglycan binding-like" evidence="1">
    <location>
        <begin position="40"/>
        <end position="76"/>
    </location>
</feature>
<sequence>MGNPELRQDSDQEDWVKYLQGLLADRLAAEAEAGEVRLSRVDGKFGPVTRASVEFFQRREGLPATGVVDDATWEALEREPVQPPASTRLQPLNLRIPFHLWLRWEETTIERMLDDFRDFDLTTHPGAQLRLNGSGVGPLAGNGSVELLNREIRLWPNWFLRHTHQFTLDWSRAHGFELGLDNEADFGVRPMRNFEITLHGEFNLQWTPRENRGDFDWYVGPRLKWEFELVR</sequence>
<evidence type="ECO:0000313" key="2">
    <source>
        <dbReference type="EMBL" id="GGS41165.1"/>
    </source>
</evidence>
<dbReference type="Gene3D" id="1.10.101.10">
    <property type="entry name" value="PGBD-like superfamily/PGBD"/>
    <property type="match status" value="1"/>
</dbReference>
<dbReference type="InterPro" id="IPR036365">
    <property type="entry name" value="PGBD-like_sf"/>
</dbReference>
<evidence type="ECO:0000313" key="3">
    <source>
        <dbReference type="Proteomes" id="UP000660680"/>
    </source>
</evidence>
<dbReference type="Proteomes" id="UP000660680">
    <property type="component" value="Unassembled WGS sequence"/>
</dbReference>
<dbReference type="Pfam" id="PF01471">
    <property type="entry name" value="PG_binding_1"/>
    <property type="match status" value="1"/>
</dbReference>
<protein>
    <recommendedName>
        <fullName evidence="1">Peptidoglycan binding-like domain-containing protein</fullName>
    </recommendedName>
</protein>
<accession>A0A918GJS7</accession>
<dbReference type="AlphaFoldDB" id="A0A918GJS7"/>
<reference evidence="2" key="2">
    <citation type="submission" date="2020-09" db="EMBL/GenBank/DDBJ databases">
        <authorList>
            <person name="Sun Q."/>
            <person name="Ohkuma M."/>
        </authorList>
    </citation>
    <scope>NUCLEOTIDE SEQUENCE</scope>
    <source>
        <strain evidence="2">JCM 3276</strain>
    </source>
</reference>
<dbReference type="InterPro" id="IPR002477">
    <property type="entry name" value="Peptidoglycan-bd-like"/>
</dbReference>
<dbReference type="RefSeq" id="WP_189212028.1">
    <property type="nucleotide sequence ID" value="NZ_BMRB01000003.1"/>
</dbReference>